<accession>A0A2S1SY07</accession>
<evidence type="ECO:0000313" key="2">
    <source>
        <dbReference type="EMBL" id="AWI31261.1"/>
    </source>
</evidence>
<dbReference type="KEGG" id="stir:DDW44_22625"/>
<proteinExistence type="predicted"/>
<organism evidence="2 3">
    <name type="scientific">Streptomyces tirandamycinicus</name>
    <dbReference type="NCBI Taxonomy" id="2174846"/>
    <lineage>
        <taxon>Bacteria</taxon>
        <taxon>Bacillati</taxon>
        <taxon>Actinomycetota</taxon>
        <taxon>Actinomycetes</taxon>
        <taxon>Kitasatosporales</taxon>
        <taxon>Streptomycetaceae</taxon>
        <taxon>Streptomyces</taxon>
    </lineage>
</organism>
<sequence length="60" mass="6392">MLQDLRTTEGYRLEGGYQLPILLLTGPVPATREGTDEAGLLSPIGDSDDARPPADPEVGR</sequence>
<name>A0A2S1SY07_9ACTN</name>
<feature type="compositionally biased region" description="Basic and acidic residues" evidence="1">
    <location>
        <begin position="48"/>
        <end position="60"/>
    </location>
</feature>
<protein>
    <submittedName>
        <fullName evidence="2">Uncharacterized protein</fullName>
    </submittedName>
</protein>
<keyword evidence="3" id="KW-1185">Reference proteome</keyword>
<evidence type="ECO:0000256" key="1">
    <source>
        <dbReference type="SAM" id="MobiDB-lite"/>
    </source>
</evidence>
<dbReference type="EMBL" id="CP029188">
    <property type="protein sequence ID" value="AWI31261.1"/>
    <property type="molecule type" value="Genomic_DNA"/>
</dbReference>
<dbReference type="Proteomes" id="UP000244900">
    <property type="component" value="Chromosome"/>
</dbReference>
<gene>
    <name evidence="2" type="ORF">DDW44_22625</name>
</gene>
<evidence type="ECO:0000313" key="3">
    <source>
        <dbReference type="Proteomes" id="UP000244900"/>
    </source>
</evidence>
<feature type="region of interest" description="Disordered" evidence="1">
    <location>
        <begin position="28"/>
        <end position="60"/>
    </location>
</feature>
<reference evidence="2 3" key="1">
    <citation type="submission" date="2018-05" db="EMBL/GenBank/DDBJ databases">
        <title>Complete genome sequence of sponge-derived Streptomyces sp. HNM0039.</title>
        <authorList>
            <person name="Huang X."/>
            <person name="Zhou S."/>
        </authorList>
    </citation>
    <scope>NUCLEOTIDE SEQUENCE [LARGE SCALE GENOMIC DNA]</scope>
    <source>
        <strain evidence="2 3">HNM0039</strain>
    </source>
</reference>
<dbReference type="AlphaFoldDB" id="A0A2S1SY07"/>